<gene>
    <name evidence="6" type="ORF">CNYM01_04806</name>
</gene>
<reference evidence="6 7" key="1">
    <citation type="submission" date="2014-02" db="EMBL/GenBank/DDBJ databases">
        <title>The genome sequence of Colletotrichum nymphaeae SA-01.</title>
        <authorList>
            <person name="Baroncelli R."/>
            <person name="Thon M.R."/>
        </authorList>
    </citation>
    <scope>NUCLEOTIDE SEQUENCE [LARGE SCALE GENOMIC DNA]</scope>
    <source>
        <strain evidence="6 7">SA-01</strain>
    </source>
</reference>
<feature type="domain" description="Zn(2)-C6 fungal-type" evidence="5">
    <location>
        <begin position="9"/>
        <end position="39"/>
    </location>
</feature>
<dbReference type="CDD" id="cd00067">
    <property type="entry name" value="GAL4"/>
    <property type="match status" value="1"/>
</dbReference>
<keyword evidence="1" id="KW-0805">Transcription regulation</keyword>
<dbReference type="InterPro" id="IPR036864">
    <property type="entry name" value="Zn2-C6_fun-type_DNA-bd_sf"/>
</dbReference>
<proteinExistence type="predicted"/>
<evidence type="ECO:0000259" key="5">
    <source>
        <dbReference type="PROSITE" id="PS50048"/>
    </source>
</evidence>
<evidence type="ECO:0000313" key="6">
    <source>
        <dbReference type="EMBL" id="KXH31370.1"/>
    </source>
</evidence>
<dbReference type="Proteomes" id="UP000070054">
    <property type="component" value="Unassembled WGS sequence"/>
</dbReference>
<organism evidence="6 7">
    <name type="scientific">Colletotrichum nymphaeae SA-01</name>
    <dbReference type="NCBI Taxonomy" id="1460502"/>
    <lineage>
        <taxon>Eukaryota</taxon>
        <taxon>Fungi</taxon>
        <taxon>Dikarya</taxon>
        <taxon>Ascomycota</taxon>
        <taxon>Pezizomycotina</taxon>
        <taxon>Sordariomycetes</taxon>
        <taxon>Hypocreomycetidae</taxon>
        <taxon>Glomerellales</taxon>
        <taxon>Glomerellaceae</taxon>
        <taxon>Colletotrichum</taxon>
        <taxon>Colletotrichum acutatum species complex</taxon>
    </lineage>
</organism>
<dbReference type="PROSITE" id="PS50048">
    <property type="entry name" value="ZN2_CY6_FUNGAL_2"/>
    <property type="match status" value="1"/>
</dbReference>
<keyword evidence="4" id="KW-0539">Nucleus</keyword>
<evidence type="ECO:0000256" key="2">
    <source>
        <dbReference type="ARBA" id="ARBA00023125"/>
    </source>
</evidence>
<dbReference type="Gene3D" id="4.10.240.10">
    <property type="entry name" value="Zn(2)-C6 fungal-type DNA-binding domain"/>
    <property type="match status" value="1"/>
</dbReference>
<keyword evidence="7" id="KW-1185">Reference proteome</keyword>
<dbReference type="PANTHER" id="PTHR31069">
    <property type="entry name" value="OLEATE-ACTIVATED TRANSCRIPTION FACTOR 1-RELATED"/>
    <property type="match status" value="1"/>
</dbReference>
<dbReference type="GO" id="GO:0000978">
    <property type="term" value="F:RNA polymerase II cis-regulatory region sequence-specific DNA binding"/>
    <property type="evidence" value="ECO:0007669"/>
    <property type="project" value="TreeGrafter"/>
</dbReference>
<dbReference type="EMBL" id="JEMN01001619">
    <property type="protein sequence ID" value="KXH31370.1"/>
    <property type="molecule type" value="Genomic_DNA"/>
</dbReference>
<accession>A0A135S609</accession>
<dbReference type="AlphaFoldDB" id="A0A135S609"/>
<dbReference type="PRINTS" id="PR00755">
    <property type="entry name" value="AFLATOXINBRP"/>
</dbReference>
<dbReference type="GO" id="GO:0045944">
    <property type="term" value="P:positive regulation of transcription by RNA polymerase II"/>
    <property type="evidence" value="ECO:0007669"/>
    <property type="project" value="TreeGrafter"/>
</dbReference>
<evidence type="ECO:0000256" key="3">
    <source>
        <dbReference type="ARBA" id="ARBA00023163"/>
    </source>
</evidence>
<dbReference type="InterPro" id="IPR050675">
    <property type="entry name" value="OAF3"/>
</dbReference>
<dbReference type="SUPFAM" id="SSF57701">
    <property type="entry name" value="Zn2/Cys6 DNA-binding domain"/>
    <property type="match status" value="1"/>
</dbReference>
<comment type="caution">
    <text evidence="6">The sequence shown here is derived from an EMBL/GenBank/DDBJ whole genome shotgun (WGS) entry which is preliminary data.</text>
</comment>
<sequence length="447" mass="49115">MARRSKQKSCFACVEAKRRCDQSLPACSRCLDKEVVCKYPTVRRSRQAPISSHVNSRLGSGWDIEASWPGSGIDNIGVVLDEALFAPVSAPGPAANIAATTMTTTSSSSTSSAAISQITSDGASRPDVPNAEGLNWFLQSTSWTIDYQREAPVSIPPAAVFTNFIRGLQSWLVRFLHKGCNPFIHRHLYSETTMPQCIQDAYAAIAIAQTITPDNEHVVDAVSSNYIMTLLAANSADEAPFLPILSTRQHLARTQALLIHLLLCLFSPSIPRRSKAENLIDTLRLWARQLWESAALDATTSPVFPNFLSTTSCTQTVETDVVTSLYQAFILSESIRRTFLLTSMATGVYTSLKETWTHDCAGDVCITLRGELWEASSPARWEAAARREDPLFLHSLKGQSLVARGIRAAEVDEFARLMFTLLWGLEKVDQWVVSTGDCVSVDYGTCI</sequence>
<protein>
    <recommendedName>
        <fullName evidence="5">Zn(2)-C6 fungal-type domain-containing protein</fullName>
    </recommendedName>
</protein>
<name>A0A135S609_9PEZI</name>
<evidence type="ECO:0000256" key="1">
    <source>
        <dbReference type="ARBA" id="ARBA00023015"/>
    </source>
</evidence>
<keyword evidence="3" id="KW-0804">Transcription</keyword>
<evidence type="ECO:0000313" key="7">
    <source>
        <dbReference type="Proteomes" id="UP000070054"/>
    </source>
</evidence>
<dbReference type="InterPro" id="IPR001138">
    <property type="entry name" value="Zn2Cys6_DnaBD"/>
</dbReference>
<dbReference type="GO" id="GO:0000981">
    <property type="term" value="F:DNA-binding transcription factor activity, RNA polymerase II-specific"/>
    <property type="evidence" value="ECO:0007669"/>
    <property type="project" value="InterPro"/>
</dbReference>
<keyword evidence="2" id="KW-0238">DNA-binding</keyword>
<dbReference type="PANTHER" id="PTHR31069:SF12">
    <property type="entry name" value="TRANSCRIPTION FACTOR DOMAIN-CONTAINING PROTEIN"/>
    <property type="match status" value="1"/>
</dbReference>
<evidence type="ECO:0000256" key="4">
    <source>
        <dbReference type="ARBA" id="ARBA00023242"/>
    </source>
</evidence>
<dbReference type="GO" id="GO:0008270">
    <property type="term" value="F:zinc ion binding"/>
    <property type="evidence" value="ECO:0007669"/>
    <property type="project" value="InterPro"/>
</dbReference>
<dbReference type="OrthoDB" id="5355161at2759"/>
<dbReference type="GO" id="GO:0005634">
    <property type="term" value="C:nucleus"/>
    <property type="evidence" value="ECO:0007669"/>
    <property type="project" value="TreeGrafter"/>
</dbReference>